<dbReference type="RefSeq" id="WP_218443725.1">
    <property type="nucleotide sequence ID" value="NZ_JAGSPA010000001.1"/>
</dbReference>
<name>A0ABS6SB31_9SPHN</name>
<reference evidence="2 3" key="1">
    <citation type="submission" date="2021-04" db="EMBL/GenBank/DDBJ databases">
        <authorList>
            <person name="Pira H."/>
            <person name="Risdian C."/>
            <person name="Wink J."/>
        </authorList>
    </citation>
    <scope>NUCLEOTIDE SEQUENCE [LARGE SCALE GENOMIC DNA]</scope>
    <source>
        <strain evidence="2 3">WHA3</strain>
    </source>
</reference>
<evidence type="ECO:0000313" key="3">
    <source>
        <dbReference type="Proteomes" id="UP000722336"/>
    </source>
</evidence>
<keyword evidence="3" id="KW-1185">Reference proteome</keyword>
<dbReference type="PROSITE" id="PS51257">
    <property type="entry name" value="PROKAR_LIPOPROTEIN"/>
    <property type="match status" value="1"/>
</dbReference>
<keyword evidence="1" id="KW-0732">Signal</keyword>
<evidence type="ECO:0000313" key="2">
    <source>
        <dbReference type="EMBL" id="MBV7255420.1"/>
    </source>
</evidence>
<comment type="caution">
    <text evidence="2">The sequence shown here is derived from an EMBL/GenBank/DDBJ whole genome shotgun (WGS) entry which is preliminary data.</text>
</comment>
<accession>A0ABS6SB31</accession>
<sequence length="98" mass="10022">MKIRMIAVLTSLGALSMTTACAENYAVEGAAAGAAAGVLADEVGIIDTDTGTAAAIGAAVGAAAGYFIDKNDRCDGYDNGRLDDDCYGRDGYPRRRPN</sequence>
<organism evidence="2 3">
    <name type="scientific">Pacificimonas pallii</name>
    <dbReference type="NCBI Taxonomy" id="2827236"/>
    <lineage>
        <taxon>Bacteria</taxon>
        <taxon>Pseudomonadati</taxon>
        <taxon>Pseudomonadota</taxon>
        <taxon>Alphaproteobacteria</taxon>
        <taxon>Sphingomonadales</taxon>
        <taxon>Sphingosinicellaceae</taxon>
        <taxon>Pacificimonas</taxon>
    </lineage>
</organism>
<proteinExistence type="predicted"/>
<evidence type="ECO:0008006" key="4">
    <source>
        <dbReference type="Google" id="ProtNLM"/>
    </source>
</evidence>
<feature type="signal peptide" evidence="1">
    <location>
        <begin position="1"/>
        <end position="22"/>
    </location>
</feature>
<dbReference type="Proteomes" id="UP000722336">
    <property type="component" value="Unassembled WGS sequence"/>
</dbReference>
<evidence type="ECO:0000256" key="1">
    <source>
        <dbReference type="SAM" id="SignalP"/>
    </source>
</evidence>
<feature type="chain" id="PRO_5045168065" description="Glycine zipper domain-containing protein" evidence="1">
    <location>
        <begin position="23"/>
        <end position="98"/>
    </location>
</feature>
<dbReference type="EMBL" id="JAGSPA010000001">
    <property type="protein sequence ID" value="MBV7255420.1"/>
    <property type="molecule type" value="Genomic_DNA"/>
</dbReference>
<protein>
    <recommendedName>
        <fullName evidence="4">Glycine zipper domain-containing protein</fullName>
    </recommendedName>
</protein>
<gene>
    <name evidence="2" type="ORF">KCG44_01335</name>
</gene>